<evidence type="ECO:0000256" key="8">
    <source>
        <dbReference type="ARBA" id="ARBA00038158"/>
    </source>
</evidence>
<evidence type="ECO:0000256" key="2">
    <source>
        <dbReference type="ARBA" id="ARBA00022603"/>
    </source>
</evidence>
<dbReference type="Pfam" id="PF13489">
    <property type="entry name" value="Methyltransf_23"/>
    <property type="match status" value="1"/>
</dbReference>
<comment type="similarity">
    <text evidence="8">Belongs to the methyltransferase superfamily. LaeA methyltransferase family.</text>
</comment>
<evidence type="ECO:0008006" key="12">
    <source>
        <dbReference type="Google" id="ProtNLM"/>
    </source>
</evidence>
<dbReference type="CDD" id="cd02440">
    <property type="entry name" value="AdoMet_MTases"/>
    <property type="match status" value="1"/>
</dbReference>
<dbReference type="GO" id="GO:0005634">
    <property type="term" value="C:nucleus"/>
    <property type="evidence" value="ECO:0007669"/>
    <property type="project" value="UniProtKB-SubCell"/>
</dbReference>
<proteinExistence type="inferred from homology"/>
<dbReference type="EMBL" id="JRHA01000002">
    <property type="protein sequence ID" value="PQK10479.1"/>
    <property type="molecule type" value="Genomic_DNA"/>
</dbReference>
<reference evidence="10 11" key="1">
    <citation type="submission" date="2016-07" db="EMBL/GenBank/DDBJ databases">
        <title>Comparative genomics of the entomopathogenic fungus Beauveria bassiana.</title>
        <authorList>
            <person name="Valero Jimenez C.A."/>
            <person name="Zwaan B.J."/>
            <person name="Van Kan J.A."/>
            <person name="Takken W."/>
            <person name="Debets A.J."/>
            <person name="Schoustra S.E."/>
            <person name="Koenraadt C.J."/>
        </authorList>
    </citation>
    <scope>NUCLEOTIDE SEQUENCE [LARGE SCALE GENOMIC DNA]</scope>
    <source>
        <strain evidence="10 11">ARSEF 8028</strain>
    </source>
</reference>
<keyword evidence="6" id="KW-0804">Transcription</keyword>
<keyword evidence="4" id="KW-0949">S-adenosyl-L-methionine</keyword>
<evidence type="ECO:0000256" key="4">
    <source>
        <dbReference type="ARBA" id="ARBA00022691"/>
    </source>
</evidence>
<keyword evidence="7" id="KW-0539">Nucleus</keyword>
<dbReference type="GO" id="GO:0032259">
    <property type="term" value="P:methylation"/>
    <property type="evidence" value="ECO:0007669"/>
    <property type="project" value="UniProtKB-KW"/>
</dbReference>
<sequence length="328" mass="38912">MSFECHQETYIRKRQPKKNIPMALRDLRDAPEFIQGFWKHTRFYGDWRRDKYQFPIDKEETNRYDIFHKFFLLARREHVFTHPIPRPNPRVLDLGTGTGIWAINVAENYLRDGHIMAVDLNKIQPPLIPRNVETLQFDLEEPSWEPLLKDCDLIHMRLLLGSIHDSLWPSTYRKAFEHTMPGGYIEQVEINWLPDWHGTDIPEHSFLMEWAQKYLQGMDGFHRSARVDTSNVKAMMEAAGYVNFEERLIRCYVNPWSRNAEERRVAQWFNLCLIDGVQAMSLAPMIENLGMTIEQINELQDAVKSECCKLRYHAFCTMHIWTAMRPTR</sequence>
<evidence type="ECO:0000256" key="7">
    <source>
        <dbReference type="ARBA" id="ARBA00023242"/>
    </source>
</evidence>
<comment type="caution">
    <text evidence="10">The sequence shown here is derived from an EMBL/GenBank/DDBJ whole genome shotgun (WGS) entry which is preliminary data.</text>
</comment>
<keyword evidence="5" id="KW-0805">Transcription regulation</keyword>
<evidence type="ECO:0000256" key="6">
    <source>
        <dbReference type="ARBA" id="ARBA00023163"/>
    </source>
</evidence>
<dbReference type="OrthoDB" id="2013972at2759"/>
<keyword evidence="3" id="KW-0808">Transferase</keyword>
<gene>
    <name evidence="10" type="ORF">BB8028_0002g08010</name>
</gene>
<dbReference type="GO" id="GO:0008168">
    <property type="term" value="F:methyltransferase activity"/>
    <property type="evidence" value="ECO:0007669"/>
    <property type="project" value="UniProtKB-KW"/>
</dbReference>
<dbReference type="AlphaFoldDB" id="A0A2S7Y362"/>
<protein>
    <recommendedName>
        <fullName evidence="12">Methyltransferase LaeA</fullName>
    </recommendedName>
</protein>
<evidence type="ECO:0000313" key="10">
    <source>
        <dbReference type="EMBL" id="PQK10479.1"/>
    </source>
</evidence>
<evidence type="ECO:0000256" key="3">
    <source>
        <dbReference type="ARBA" id="ARBA00022679"/>
    </source>
</evidence>
<dbReference type="Gene3D" id="3.40.50.150">
    <property type="entry name" value="Vaccinia Virus protein VP39"/>
    <property type="match status" value="1"/>
</dbReference>
<dbReference type="PANTHER" id="PTHR43591">
    <property type="entry name" value="METHYLTRANSFERASE"/>
    <property type="match status" value="1"/>
</dbReference>
<comment type="subcellular location">
    <subcellularLocation>
        <location evidence="1">Nucleus</location>
    </subcellularLocation>
</comment>
<organism evidence="10 11">
    <name type="scientific">Beauveria bassiana</name>
    <name type="common">White muscardine disease fungus</name>
    <name type="synonym">Tritirachium shiotae</name>
    <dbReference type="NCBI Taxonomy" id="176275"/>
    <lineage>
        <taxon>Eukaryota</taxon>
        <taxon>Fungi</taxon>
        <taxon>Dikarya</taxon>
        <taxon>Ascomycota</taxon>
        <taxon>Pezizomycotina</taxon>
        <taxon>Sordariomycetes</taxon>
        <taxon>Hypocreomycetidae</taxon>
        <taxon>Hypocreales</taxon>
        <taxon>Cordycipitaceae</taxon>
        <taxon>Beauveria</taxon>
    </lineage>
</organism>
<evidence type="ECO:0000256" key="9">
    <source>
        <dbReference type="ARBA" id="ARBA00047870"/>
    </source>
</evidence>
<dbReference type="InterPro" id="IPR029063">
    <property type="entry name" value="SAM-dependent_MTases_sf"/>
</dbReference>
<comment type="catalytic activity">
    <reaction evidence="9">
        <text>L-methionyl-[protein] + S-adenosyl-L-methionine = S-methyl-L-methionyl-[protein] + S-adenosyl-L-homocysteine</text>
        <dbReference type="Rhea" id="RHEA:60560"/>
        <dbReference type="Rhea" id="RHEA-COMP:12313"/>
        <dbReference type="Rhea" id="RHEA-COMP:15592"/>
        <dbReference type="ChEBI" id="CHEBI:16044"/>
        <dbReference type="ChEBI" id="CHEBI:57856"/>
        <dbReference type="ChEBI" id="CHEBI:59789"/>
        <dbReference type="ChEBI" id="CHEBI:142742"/>
    </reaction>
    <physiologicalReaction direction="left-to-right" evidence="9">
        <dbReference type="Rhea" id="RHEA:60561"/>
    </physiologicalReaction>
</comment>
<dbReference type="SUPFAM" id="SSF53335">
    <property type="entry name" value="S-adenosyl-L-methionine-dependent methyltransferases"/>
    <property type="match status" value="1"/>
</dbReference>
<evidence type="ECO:0000256" key="1">
    <source>
        <dbReference type="ARBA" id="ARBA00004123"/>
    </source>
</evidence>
<evidence type="ECO:0000256" key="5">
    <source>
        <dbReference type="ARBA" id="ARBA00023015"/>
    </source>
</evidence>
<evidence type="ECO:0000313" key="11">
    <source>
        <dbReference type="Proteomes" id="UP000237441"/>
    </source>
</evidence>
<name>A0A2S7Y362_BEABA</name>
<dbReference type="Proteomes" id="UP000237441">
    <property type="component" value="Unassembled WGS sequence"/>
</dbReference>
<keyword evidence="2" id="KW-0489">Methyltransferase</keyword>
<accession>A0A2S7Y362</accession>
<dbReference type="PANTHER" id="PTHR43591:SF30">
    <property type="entry name" value="PROTEIN-METHIONINE METHYLTRANSFERASE LAEA"/>
    <property type="match status" value="1"/>
</dbReference>